<evidence type="ECO:0000256" key="8">
    <source>
        <dbReference type="ARBA" id="ARBA00034617"/>
    </source>
</evidence>
<comment type="catalytic activity">
    <reaction evidence="10">
        <text>ATP + H2O = ADP + phosphate + H(+)</text>
        <dbReference type="Rhea" id="RHEA:13065"/>
        <dbReference type="ChEBI" id="CHEBI:15377"/>
        <dbReference type="ChEBI" id="CHEBI:15378"/>
        <dbReference type="ChEBI" id="CHEBI:30616"/>
        <dbReference type="ChEBI" id="CHEBI:43474"/>
        <dbReference type="ChEBI" id="CHEBI:456216"/>
        <dbReference type="EC" id="5.6.2.4"/>
    </reaction>
</comment>
<keyword evidence="7" id="KW-0469">Meiosis</keyword>
<dbReference type="InterPro" id="IPR014001">
    <property type="entry name" value="Helicase_ATP-bd"/>
</dbReference>
<dbReference type="GO" id="GO:0043138">
    <property type="term" value="F:3'-5' DNA helicase activity"/>
    <property type="evidence" value="ECO:0007669"/>
    <property type="project" value="UniProtKB-EC"/>
</dbReference>
<keyword evidence="6" id="KW-0413">Isomerase</keyword>
<dbReference type="PANTHER" id="PTHR47835">
    <property type="entry name" value="HFM1, ATP DEPENDENT DNA HELICASE HOMOLOG"/>
    <property type="match status" value="1"/>
</dbReference>
<feature type="compositionally biased region" description="Polar residues" evidence="11">
    <location>
        <begin position="1148"/>
        <end position="1157"/>
    </location>
</feature>
<feature type="region of interest" description="Disordered" evidence="11">
    <location>
        <begin position="1008"/>
        <end position="1068"/>
    </location>
</feature>
<accession>A0A2N5VL68</accession>
<dbReference type="InterPro" id="IPR036390">
    <property type="entry name" value="WH_DNA-bd_sf"/>
</dbReference>
<evidence type="ECO:0000256" key="2">
    <source>
        <dbReference type="ARBA" id="ARBA00022741"/>
    </source>
</evidence>
<protein>
    <recommendedName>
        <fullName evidence="9">DNA 3'-5' helicase</fullName>
        <ecNumber evidence="9">5.6.2.4</ecNumber>
    </recommendedName>
</protein>
<evidence type="ECO:0000259" key="12">
    <source>
        <dbReference type="PROSITE" id="PS51192"/>
    </source>
</evidence>
<evidence type="ECO:0000313" key="15">
    <source>
        <dbReference type="Proteomes" id="UP000235392"/>
    </source>
</evidence>
<dbReference type="Gene3D" id="3.40.50.300">
    <property type="entry name" value="P-loop containing nucleotide triphosphate hydrolases"/>
    <property type="match status" value="2"/>
</dbReference>
<keyword evidence="5" id="KW-0067">ATP-binding</keyword>
<evidence type="ECO:0000256" key="1">
    <source>
        <dbReference type="ARBA" id="ARBA00010140"/>
    </source>
</evidence>
<feature type="compositionally biased region" description="Basic and acidic residues" evidence="11">
    <location>
        <begin position="1013"/>
        <end position="1024"/>
    </location>
</feature>
<dbReference type="GO" id="GO:0005524">
    <property type="term" value="F:ATP binding"/>
    <property type="evidence" value="ECO:0007669"/>
    <property type="project" value="UniProtKB-KW"/>
</dbReference>
<dbReference type="SUPFAM" id="SSF158702">
    <property type="entry name" value="Sec63 N-terminal domain-like"/>
    <property type="match status" value="1"/>
</dbReference>
<dbReference type="GO" id="GO:0003676">
    <property type="term" value="F:nucleic acid binding"/>
    <property type="evidence" value="ECO:0007669"/>
    <property type="project" value="InterPro"/>
</dbReference>
<dbReference type="Pfam" id="PF00270">
    <property type="entry name" value="DEAD"/>
    <property type="match status" value="1"/>
</dbReference>
<dbReference type="GO" id="GO:0016787">
    <property type="term" value="F:hydrolase activity"/>
    <property type="evidence" value="ECO:0007669"/>
    <property type="project" value="UniProtKB-KW"/>
</dbReference>
<evidence type="ECO:0000256" key="3">
    <source>
        <dbReference type="ARBA" id="ARBA00022801"/>
    </source>
</evidence>
<feature type="compositionally biased region" description="Basic and acidic residues" evidence="11">
    <location>
        <begin position="1174"/>
        <end position="1208"/>
    </location>
</feature>
<feature type="compositionally biased region" description="Polar residues" evidence="11">
    <location>
        <begin position="82"/>
        <end position="95"/>
    </location>
</feature>
<keyword evidence="3" id="KW-0378">Hydrolase</keyword>
<feature type="compositionally biased region" description="Basic and acidic residues" evidence="11">
    <location>
        <begin position="1426"/>
        <end position="1457"/>
    </location>
</feature>
<comment type="catalytic activity">
    <reaction evidence="8">
        <text>Couples ATP hydrolysis with the unwinding of duplex DNA by translocating in the 3'-5' direction.</text>
        <dbReference type="EC" id="5.6.2.4"/>
    </reaction>
</comment>
<evidence type="ECO:0000256" key="7">
    <source>
        <dbReference type="ARBA" id="ARBA00023254"/>
    </source>
</evidence>
<feature type="region of interest" description="Disordered" evidence="11">
    <location>
        <begin position="1324"/>
        <end position="1347"/>
    </location>
</feature>
<gene>
    <name evidence="14" type="ORF">PCASD_00686</name>
</gene>
<feature type="compositionally biased region" description="Basic and acidic residues" evidence="11">
    <location>
        <begin position="1364"/>
        <end position="1382"/>
    </location>
</feature>
<organism evidence="14 15">
    <name type="scientific">Puccinia coronata f. sp. avenae</name>
    <dbReference type="NCBI Taxonomy" id="200324"/>
    <lineage>
        <taxon>Eukaryota</taxon>
        <taxon>Fungi</taxon>
        <taxon>Dikarya</taxon>
        <taxon>Basidiomycota</taxon>
        <taxon>Pucciniomycotina</taxon>
        <taxon>Pucciniomycetes</taxon>
        <taxon>Pucciniales</taxon>
        <taxon>Pucciniaceae</taxon>
        <taxon>Puccinia</taxon>
    </lineage>
</organism>
<feature type="compositionally biased region" description="Acidic residues" evidence="11">
    <location>
        <begin position="1458"/>
        <end position="1472"/>
    </location>
</feature>
<feature type="compositionally biased region" description="Basic and acidic residues" evidence="11">
    <location>
        <begin position="1261"/>
        <end position="1271"/>
    </location>
</feature>
<dbReference type="SMART" id="SM00487">
    <property type="entry name" value="DEXDc"/>
    <property type="match status" value="1"/>
</dbReference>
<dbReference type="InterPro" id="IPR057842">
    <property type="entry name" value="WH_MER3"/>
</dbReference>
<feature type="domain" description="Helicase ATP-binding" evidence="12">
    <location>
        <begin position="167"/>
        <end position="339"/>
    </location>
</feature>
<dbReference type="GO" id="GO:0051321">
    <property type="term" value="P:meiotic cell cycle"/>
    <property type="evidence" value="ECO:0007669"/>
    <property type="project" value="UniProtKB-KW"/>
</dbReference>
<dbReference type="PROSITE" id="PS51192">
    <property type="entry name" value="HELICASE_ATP_BIND_1"/>
    <property type="match status" value="1"/>
</dbReference>
<dbReference type="InterPro" id="IPR001650">
    <property type="entry name" value="Helicase_C-like"/>
</dbReference>
<comment type="caution">
    <text evidence="14">The sequence shown here is derived from an EMBL/GenBank/DDBJ whole genome shotgun (WGS) entry which is preliminary data.</text>
</comment>
<keyword evidence="2" id="KW-0547">Nucleotide-binding</keyword>
<dbReference type="CDD" id="cd18795">
    <property type="entry name" value="SF2_C_Ski2"/>
    <property type="match status" value="1"/>
</dbReference>
<feature type="domain" description="Helicase C-terminal" evidence="13">
    <location>
        <begin position="389"/>
        <end position="588"/>
    </location>
</feature>
<proteinExistence type="inferred from homology"/>
<dbReference type="InterPro" id="IPR027417">
    <property type="entry name" value="P-loop_NTPase"/>
</dbReference>
<feature type="compositionally biased region" description="Low complexity" evidence="11">
    <location>
        <begin position="1106"/>
        <end position="1123"/>
    </location>
</feature>
<feature type="compositionally biased region" description="Polar residues" evidence="11">
    <location>
        <begin position="1291"/>
        <end position="1300"/>
    </location>
</feature>
<dbReference type="PANTHER" id="PTHR47835:SF3">
    <property type="entry name" value="HELICASE FOR MEIOSIS 1"/>
    <property type="match status" value="1"/>
</dbReference>
<name>A0A2N5VL68_9BASI</name>
<dbReference type="InterPro" id="IPR011545">
    <property type="entry name" value="DEAD/DEAH_box_helicase_dom"/>
</dbReference>
<feature type="region of interest" description="Disordered" evidence="11">
    <location>
        <begin position="1"/>
        <end position="133"/>
    </location>
</feature>
<dbReference type="EC" id="5.6.2.4" evidence="9"/>
<dbReference type="SUPFAM" id="SSF46785">
    <property type="entry name" value="Winged helix' DNA-binding domain"/>
    <property type="match status" value="1"/>
</dbReference>
<keyword evidence="4" id="KW-0347">Helicase</keyword>
<dbReference type="Pfam" id="PF00271">
    <property type="entry name" value="Helicase_C"/>
    <property type="match status" value="1"/>
</dbReference>
<dbReference type="EMBL" id="PGCI01000009">
    <property type="protein sequence ID" value="PLW50739.1"/>
    <property type="molecule type" value="Genomic_DNA"/>
</dbReference>
<feature type="region of interest" description="Disordered" evidence="11">
    <location>
        <begin position="1261"/>
        <end position="1300"/>
    </location>
</feature>
<dbReference type="InterPro" id="IPR036388">
    <property type="entry name" value="WH-like_DNA-bd_sf"/>
</dbReference>
<dbReference type="Pfam" id="PF23445">
    <property type="entry name" value="WHD_SNRNP200"/>
    <property type="match status" value="1"/>
</dbReference>
<dbReference type="SMART" id="SM00490">
    <property type="entry name" value="HELICc"/>
    <property type="match status" value="1"/>
</dbReference>
<evidence type="ECO:0000256" key="11">
    <source>
        <dbReference type="SAM" id="MobiDB-lite"/>
    </source>
</evidence>
<sequence>MKYSPHPHVLPEEYPPSDSSSSSRSASDDFNEGLDNGSLDRLLDNHHRHRRYPSYQETSPLGRNDQQISTPSDRSYSPVPQARSTPLFNPSSSTEFQDEHDNIPAYPEDAAADPTYQDNFRHPSGSHQEHSSSQAFPNLIPISVMHEAYRNFFGFSHFNSVQSECFPIVYKTNHNVLTSAPTGSGKTVIFELAILRILERNPLHKAVYMAPTKSLCAERFRDWSGRFSSLDIKCVELTGDSENASLADAKLANIIITTPEKWDSMTRRWYEFTGLLAKMRLVCIDEVHMLNEERGSVLEVIVARMKTLGTNIRMIALSATVPNISDVAEWLGDGGVADQTEKAPTGQAPAKTFIFGEEYRPVKLSKFVYGYTRHPEHSEYQFMSLLNYKLMDHIISHSSGRPTLVFCGTRKSSLQAAEALSKAYQKMLEKGEKLPWEAPKNIGAFDDKKLTELGSQGIGIHHAGLDQSDRRQIEKLFISSKISVLSTTSTLSVGVNLPARCVIIRGTKTYRGGTTSRDGFEDYSELDLIQMMGRAGRPQFDDEGVAVVMTSQRDKMRIEKLVKSETTLESCTEQLWVQTLTEHINSEIYMGTIISRRSSLDWLENSFLSVRIKKNPKHYSISDDQVAPEKQLEKLSETALDVLVKDGLIEEDKDHVIRPTDLGEILSKSCLRHKTFLNLTQMKSNATMRNILEIVSGADEYSTLRFRSGEAVAYKVLNSHPEMKCPIIGKVTQTWHKVMLLIQAVLCGIPLADVKVENANPVMEVNMIWQHLPRICKCLVSLAIARHEPAIKYCLEFLRSVAAKAWDDSPWVLRQLDQIGEKSVKRLVDSGISTIDQLQNTSNHRIELILDRNPPFGTRIVRQACSMPKFFCKMETISEAVVREGVHVCVEITVGLTDTGEPPVWRWKNYIMMATVLVMTNDQEWIEFRTIQVKLLRETKKFSVEYILVKPSQMIVTQVACNQLAGIGSSARWKPRTPREHYPTPKTITEGEAATLEVLEGLNTKDLAMSNTDSDRECELPDRKSKTKAKSNTQLPLPVRKPEMVIHRSNPSTSTDTNAKKRATGEAGERMENGRYKCAHRCKGSCHHVCCRDGVVKPPKIREPPSTSSANSTSSQYSASKNSLPLNPIRTTNITRTPEDWRKIQQAVPGSSSQVNKPQPLGRLKPIRKVPNRPRFDQHNDLPSLKELEETSSESKKESRSQHEDEVKGNSSMAACSLQIRPFNGSHLPEKSELQTQKEKEPVGIEKFRNLKTTIEDFDERGIFRQRKEPNARPQVKVPAGPERTELAPKNSESLSLSPEITVQALSPEITVRSLSPEITIQRAEDMHNDAEMPPVSRDEDEVDELDEDWDIKIFEGYLAPGAKEAEESGSKRHVDQLDRKPSGPSPKRVKAVQMEDWDKTQEPSRESEKYTAGAESSRYWTGAHNQKDARETADRRLSETCLPTDDRKDRVEPEREADIDELDSDDSVDPMDEFLAWAESHVIKE</sequence>
<feature type="compositionally biased region" description="Basic and acidic residues" evidence="11">
    <location>
        <begin position="1397"/>
        <end position="1410"/>
    </location>
</feature>
<dbReference type="InterPro" id="IPR004179">
    <property type="entry name" value="Sec63-dom"/>
</dbReference>
<dbReference type="SMART" id="SM00973">
    <property type="entry name" value="Sec63"/>
    <property type="match status" value="1"/>
</dbReference>
<evidence type="ECO:0000256" key="9">
    <source>
        <dbReference type="ARBA" id="ARBA00034808"/>
    </source>
</evidence>
<feature type="compositionally biased region" description="Polar residues" evidence="11">
    <location>
        <begin position="55"/>
        <end position="75"/>
    </location>
</feature>
<evidence type="ECO:0000256" key="4">
    <source>
        <dbReference type="ARBA" id="ARBA00022806"/>
    </source>
</evidence>
<dbReference type="Gene3D" id="1.10.3380.10">
    <property type="entry name" value="Sec63 N-terminal domain-like domain"/>
    <property type="match status" value="1"/>
</dbReference>
<dbReference type="SUPFAM" id="SSF52540">
    <property type="entry name" value="P-loop containing nucleoside triphosphate hydrolases"/>
    <property type="match status" value="1"/>
</dbReference>
<feature type="compositionally biased region" description="Basic and acidic residues" evidence="11">
    <location>
        <begin position="1228"/>
        <end position="1248"/>
    </location>
</feature>
<feature type="region of interest" description="Disordered" evidence="11">
    <location>
        <begin position="1095"/>
        <end position="1248"/>
    </location>
</feature>
<dbReference type="Gene3D" id="1.10.10.10">
    <property type="entry name" value="Winged helix-like DNA-binding domain superfamily/Winged helix DNA-binding domain"/>
    <property type="match status" value="1"/>
</dbReference>
<evidence type="ECO:0000256" key="6">
    <source>
        <dbReference type="ARBA" id="ARBA00023235"/>
    </source>
</evidence>
<feature type="region of interest" description="Disordered" evidence="11">
    <location>
        <begin position="1361"/>
        <end position="1472"/>
    </location>
</feature>
<evidence type="ECO:0000256" key="5">
    <source>
        <dbReference type="ARBA" id="ARBA00022840"/>
    </source>
</evidence>
<evidence type="ECO:0000259" key="13">
    <source>
        <dbReference type="PROSITE" id="PS51194"/>
    </source>
</evidence>
<dbReference type="Pfam" id="PF02889">
    <property type="entry name" value="Sec63"/>
    <property type="match status" value="1"/>
</dbReference>
<dbReference type="PROSITE" id="PS51194">
    <property type="entry name" value="HELICASE_CTER"/>
    <property type="match status" value="1"/>
</dbReference>
<evidence type="ECO:0000313" key="14">
    <source>
        <dbReference type="EMBL" id="PLW50739.1"/>
    </source>
</evidence>
<comment type="similarity">
    <text evidence="1">Belongs to the helicase family. SKI2 subfamily.</text>
</comment>
<evidence type="ECO:0000256" key="10">
    <source>
        <dbReference type="ARBA" id="ARBA00048988"/>
    </source>
</evidence>
<dbReference type="InterPro" id="IPR052247">
    <property type="entry name" value="Meiotic_Crossover_Helicase"/>
</dbReference>
<reference evidence="14 15" key="1">
    <citation type="submission" date="2017-11" db="EMBL/GenBank/DDBJ databases">
        <title>De novo assembly and phasing of dikaryotic genomes from two isolates of Puccinia coronata f. sp. avenae, the causal agent of oat crown rust.</title>
        <authorList>
            <person name="Miller M.E."/>
            <person name="Zhang Y."/>
            <person name="Omidvar V."/>
            <person name="Sperschneider J."/>
            <person name="Schwessinger B."/>
            <person name="Raley C."/>
            <person name="Palmer J.M."/>
            <person name="Garnica D."/>
            <person name="Upadhyaya N."/>
            <person name="Rathjen J."/>
            <person name="Taylor J.M."/>
            <person name="Park R.F."/>
            <person name="Dodds P.N."/>
            <person name="Hirsch C.D."/>
            <person name="Kianian S.F."/>
            <person name="Figueroa M."/>
        </authorList>
    </citation>
    <scope>NUCLEOTIDE SEQUENCE [LARGE SCALE GENOMIC DNA]</scope>
    <source>
        <strain evidence="14">12SD80</strain>
    </source>
</reference>
<dbReference type="Proteomes" id="UP000235392">
    <property type="component" value="Unassembled WGS sequence"/>
</dbReference>